<dbReference type="InterPro" id="IPR006137">
    <property type="entry name" value="NADH_UbQ_OxRdtase-like_20kDa"/>
</dbReference>
<dbReference type="PANTHER" id="PTHR42989:SF1">
    <property type="entry name" value="FORMATE HYDROGENLYASE SUBUNIT 7-RELATED"/>
    <property type="match status" value="1"/>
</dbReference>
<gene>
    <name evidence="8" type="primary">nuoB</name>
    <name evidence="8" type="ORF">ENG47_07000</name>
</gene>
<dbReference type="GO" id="GO:0016491">
    <property type="term" value="F:oxidoreductase activity"/>
    <property type="evidence" value="ECO:0007669"/>
    <property type="project" value="UniProtKB-KW"/>
</dbReference>
<dbReference type="SUPFAM" id="SSF56770">
    <property type="entry name" value="HydA/Nqo6-like"/>
    <property type="match status" value="1"/>
</dbReference>
<evidence type="ECO:0000259" key="7">
    <source>
        <dbReference type="Pfam" id="PF01058"/>
    </source>
</evidence>
<evidence type="ECO:0000256" key="4">
    <source>
        <dbReference type="ARBA" id="ARBA00022723"/>
    </source>
</evidence>
<evidence type="ECO:0000256" key="5">
    <source>
        <dbReference type="ARBA" id="ARBA00023004"/>
    </source>
</evidence>
<comment type="cofactor">
    <cofactor evidence="1">
        <name>[4Fe-4S] cluster</name>
        <dbReference type="ChEBI" id="CHEBI:49883"/>
    </cofactor>
</comment>
<reference evidence="8" key="1">
    <citation type="journal article" date="2020" name="mSystems">
        <title>Genome- and Community-Level Interaction Insights into Carbon Utilization and Element Cycling Functions of Hydrothermarchaeota in Hydrothermal Sediment.</title>
        <authorList>
            <person name="Zhou Z."/>
            <person name="Liu Y."/>
            <person name="Xu W."/>
            <person name="Pan J."/>
            <person name="Luo Z.H."/>
            <person name="Li M."/>
        </authorList>
    </citation>
    <scope>NUCLEOTIDE SEQUENCE [LARGE SCALE GENOMIC DNA]</scope>
    <source>
        <strain evidence="8">HyVt-219</strain>
    </source>
</reference>
<sequence>MSLTTFSLKRSIWVYHLSTGSCNNCDIEILDCLTPRFDLERFGICLVGSVRHADVILATGIVNRKCLSRVKRIYEQMPEPKLVVAVGACACSGGIFAKGYNIAGPFDKVIPVNAYVPGCPPKPEAIIDGVVKLIQSLDGKLPAKKQRVSR</sequence>
<comment type="similarity">
    <text evidence="2">Belongs to the complex I 20 kDa subunit family.</text>
</comment>
<dbReference type="GO" id="GO:0046872">
    <property type="term" value="F:metal ion binding"/>
    <property type="evidence" value="ECO:0007669"/>
    <property type="project" value="UniProtKB-KW"/>
</dbReference>
<protein>
    <submittedName>
        <fullName evidence="8">NADH-quinone oxidoreductase subunit NuoB</fullName>
        <ecNumber evidence="8">1.6.5.11</ecNumber>
    </submittedName>
</protein>
<dbReference type="GO" id="GO:0051539">
    <property type="term" value="F:4 iron, 4 sulfur cluster binding"/>
    <property type="evidence" value="ECO:0007669"/>
    <property type="project" value="UniProtKB-KW"/>
</dbReference>
<feature type="domain" description="NADH:ubiquinone oxidoreductase-like 20kDa subunit" evidence="7">
    <location>
        <begin position="22"/>
        <end position="133"/>
    </location>
</feature>
<proteinExistence type="inferred from homology"/>
<evidence type="ECO:0000256" key="6">
    <source>
        <dbReference type="ARBA" id="ARBA00023014"/>
    </source>
</evidence>
<evidence type="ECO:0000256" key="3">
    <source>
        <dbReference type="ARBA" id="ARBA00022485"/>
    </source>
</evidence>
<evidence type="ECO:0000313" key="8">
    <source>
        <dbReference type="EMBL" id="HDN85482.1"/>
    </source>
</evidence>
<dbReference type="EMBL" id="DRBC01000426">
    <property type="protein sequence ID" value="HDN85482.1"/>
    <property type="molecule type" value="Genomic_DNA"/>
</dbReference>
<dbReference type="InterPro" id="IPR052375">
    <property type="entry name" value="Complex_I_20kDa-like"/>
</dbReference>
<dbReference type="Pfam" id="PF01058">
    <property type="entry name" value="Oxidored_q6"/>
    <property type="match status" value="1"/>
</dbReference>
<comment type="caution">
    <text evidence="8">The sequence shown here is derived from an EMBL/GenBank/DDBJ whole genome shotgun (WGS) entry which is preliminary data.</text>
</comment>
<dbReference type="NCBIfam" id="NF005012">
    <property type="entry name" value="PRK06411.1"/>
    <property type="match status" value="1"/>
</dbReference>
<dbReference type="AlphaFoldDB" id="A0A7V0QSS0"/>
<dbReference type="PANTHER" id="PTHR42989">
    <property type="entry name" value="HYDROGENASE-4 COMPONENT I"/>
    <property type="match status" value="1"/>
</dbReference>
<keyword evidence="4" id="KW-0479">Metal-binding</keyword>
<keyword evidence="8" id="KW-0560">Oxidoreductase</keyword>
<dbReference type="Proteomes" id="UP000885660">
    <property type="component" value="Unassembled WGS sequence"/>
</dbReference>
<evidence type="ECO:0000256" key="2">
    <source>
        <dbReference type="ARBA" id="ARBA00009173"/>
    </source>
</evidence>
<organism evidence="8">
    <name type="scientific">Aerophobetes bacterium</name>
    <dbReference type="NCBI Taxonomy" id="2030807"/>
    <lineage>
        <taxon>Bacteria</taxon>
        <taxon>Candidatus Aerophobota</taxon>
    </lineage>
</organism>
<evidence type="ECO:0000256" key="1">
    <source>
        <dbReference type="ARBA" id="ARBA00001966"/>
    </source>
</evidence>
<accession>A0A7V0QSS0</accession>
<keyword evidence="3" id="KW-0004">4Fe-4S</keyword>
<dbReference type="EC" id="1.6.5.11" evidence="8"/>
<keyword evidence="6" id="KW-0411">Iron-sulfur</keyword>
<keyword evidence="5" id="KW-0408">Iron</keyword>
<dbReference type="Gene3D" id="3.40.50.12280">
    <property type="match status" value="1"/>
</dbReference>
<name>A0A7V0QSS0_UNCAE</name>